<accession>A0A8H8P0U8</accession>
<gene>
    <name evidence="1" type="ORF">RhiXN_08191</name>
</gene>
<proteinExistence type="predicted"/>
<reference evidence="1" key="1">
    <citation type="submission" date="2020-05" db="EMBL/GenBank/DDBJ databases">
        <title>Evolutionary and genomic comparisons of hybrid uninucleate and nonhybrid Rhizoctonia fungi.</title>
        <authorList>
            <person name="Li C."/>
            <person name="Chen X."/>
        </authorList>
    </citation>
    <scope>NUCLEOTIDE SEQUENCE</scope>
    <source>
        <strain evidence="1">AG-1 IA</strain>
    </source>
</reference>
<dbReference type="PANTHER" id="PTHR46579:SF1">
    <property type="entry name" value="F5_8 TYPE C DOMAIN-CONTAINING PROTEIN"/>
    <property type="match status" value="1"/>
</dbReference>
<evidence type="ECO:0000313" key="2">
    <source>
        <dbReference type="Proteomes" id="UP000650533"/>
    </source>
</evidence>
<dbReference type="EMBL" id="CP059666">
    <property type="protein sequence ID" value="QRW23155.1"/>
    <property type="molecule type" value="Genomic_DNA"/>
</dbReference>
<dbReference type="KEGG" id="rsx:RhiXN_08191"/>
<evidence type="ECO:0000313" key="1">
    <source>
        <dbReference type="EMBL" id="QRW23155.1"/>
    </source>
</evidence>
<dbReference type="GeneID" id="67030470"/>
<organism evidence="1 2">
    <name type="scientific">Rhizoctonia solani</name>
    <dbReference type="NCBI Taxonomy" id="456999"/>
    <lineage>
        <taxon>Eukaryota</taxon>
        <taxon>Fungi</taxon>
        <taxon>Dikarya</taxon>
        <taxon>Basidiomycota</taxon>
        <taxon>Agaricomycotina</taxon>
        <taxon>Agaricomycetes</taxon>
        <taxon>Cantharellales</taxon>
        <taxon>Ceratobasidiaceae</taxon>
        <taxon>Rhizoctonia</taxon>
    </lineage>
</organism>
<protein>
    <submittedName>
        <fullName evidence="1">Transposase family tnp2</fullName>
    </submittedName>
</protein>
<dbReference type="InterPro" id="IPR004242">
    <property type="entry name" value="Transposase_21"/>
</dbReference>
<dbReference type="RefSeq" id="XP_043183392.1">
    <property type="nucleotide sequence ID" value="XM_043328007.1"/>
</dbReference>
<dbReference type="Proteomes" id="UP000650533">
    <property type="component" value="Chromosome 9"/>
</dbReference>
<sequence length="1011" mass="116284">MPDRRAVTGERVWCYCGINKYGTTPHECHIRTRYRHLAEAQRLDQLLRAGNIEDDEDNAENSENGMDIDHTMHNAHQYKDRGGDLGLGDNSFNNIDAYMGAHLDSKLSESEDLHADWHDIDNPDGFAHITEEDYREYDRWFDEDTLEMDNIIAETLTEEEMDSIKMMAIRLFGHISQRNYKRIRYSFREKIYLLSAYCLHRKLAILSGISPQPIDCCINVCHAFTGPYANEDICSTCKEPRYDSKGRPRQVFEYLPTTPRFQGYFNNPEMIKRMYYRANYTQEEGRMDDYIDSQRYKDLCESNIIVEGEDLGVRYFHGSRDIAYAVMTDGVNLFEQAHSEKSTCWPIMAINLNLPASERVKLRNLIPLGVIPGPNQPKDFDSYLEPFVGEAIEQARGVETYDVTRRERFKLRAHAFLISGDMQAIKHVTQMKGPNGKVPCRACEAIGVYHTCRKGYYIPLANPADYPDAIPDGRPDPQDFPPDTIPSYNPLDLPLRTKARIADQLGEMDAANTKRQRDALSKNYGLINHSILDRIPSICRPDSYPHEYLHLFLLNHGRELISLWTGSCHGIDDSGDEDYLISADDWAAIGLETEEASKTLPAAFIRPLPNIQTSQAVFCGETWAFWLVFIGPVVLRGRLAKKYYEHYLELVEIMKCLTSVTNTTARIEQLRDEIAHYVEGFEEYYYQYKYDRLCVCKLTLHALLHVADDVLRCGPVWVAWSFCMERYCREVTFCAKSKVVPYVTISKHVLHMGQIAAIANRFPSIRKALLFGKNDAPAPISRMEFMYPEYEQHDIILRFPRLREFRLKGTIRQHVARYFRTNNFRQLPRLTYHGWLAYLPERCKRWGKLRIGDGGDCIRSAVACNPSSIYGKRDSSFVRFTFQRDENENDPDATVNMIGVTGYGRLDFILAVTFPTDQENEIDAPTTHVLAHITEAKDVEGDAAEERISFTKFGRSFVLDITSVKNVAGRVFTRATREAGEWVIIDRSGGICRTDFRVDEHDSDNEDGWAN</sequence>
<dbReference type="PANTHER" id="PTHR46579">
    <property type="entry name" value="F5/8 TYPE C DOMAIN-CONTAINING PROTEIN-RELATED"/>
    <property type="match status" value="1"/>
</dbReference>
<dbReference type="AlphaFoldDB" id="A0A8H8P0U8"/>
<name>A0A8H8P0U8_9AGAM</name>
<dbReference type="Pfam" id="PF02992">
    <property type="entry name" value="Transposase_21"/>
    <property type="match status" value="1"/>
</dbReference>